<dbReference type="OrthoDB" id="2656347at2"/>
<dbReference type="AlphaFoldDB" id="A0A7X2S7Z7"/>
<name>A0A7X2S7Z7_9BACI</name>
<protein>
    <submittedName>
        <fullName evidence="1">Uncharacterized protein</fullName>
    </submittedName>
</protein>
<dbReference type="Proteomes" id="UP000434639">
    <property type="component" value="Unassembled WGS sequence"/>
</dbReference>
<proteinExistence type="predicted"/>
<keyword evidence="2" id="KW-1185">Reference proteome</keyword>
<comment type="caution">
    <text evidence="1">The sequence shown here is derived from an EMBL/GenBank/DDBJ whole genome shotgun (WGS) entry which is preliminary data.</text>
</comment>
<dbReference type="RefSeq" id="WP_155113852.1">
    <property type="nucleotide sequence ID" value="NZ_WMIB01000027.1"/>
</dbReference>
<accession>A0A7X2S7Z7</accession>
<gene>
    <name evidence="1" type="ORF">GKZ89_18320</name>
</gene>
<reference evidence="1 2" key="1">
    <citation type="journal article" date="2017" name="Int. J. Syst. Evol. Microbiol.">
        <title>Bacillus mangrovi sp. nov., isolated from a sediment sample from a mangrove forest.</title>
        <authorList>
            <person name="Gupta V."/>
            <person name="Singh P.K."/>
            <person name="Korpole S."/>
            <person name="Tanuku N.R.S."/>
            <person name="Pinnaka A.K."/>
        </authorList>
    </citation>
    <scope>NUCLEOTIDE SEQUENCE [LARGE SCALE GENOMIC DNA]</scope>
    <source>
        <strain evidence="1 2">KCTC 33872</strain>
    </source>
</reference>
<evidence type="ECO:0000313" key="2">
    <source>
        <dbReference type="Proteomes" id="UP000434639"/>
    </source>
</evidence>
<dbReference type="EMBL" id="WMIB01000027">
    <property type="protein sequence ID" value="MTH55353.1"/>
    <property type="molecule type" value="Genomic_DNA"/>
</dbReference>
<sequence>MIRIYRDDEDALKLEFNFTGAVKLKEMFEKSLDKGKAGIQISNSYLEDYKPIHVFIVTNQGDPSELTYNEGEIILELDSDIIEFSIDRFNDSVSNKDFFPAEICDVDYKEFELTIYGIFIG</sequence>
<evidence type="ECO:0000313" key="1">
    <source>
        <dbReference type="EMBL" id="MTH55353.1"/>
    </source>
</evidence>
<organism evidence="1 2">
    <name type="scientific">Metabacillus mangrovi</name>
    <dbReference type="NCBI Taxonomy" id="1491830"/>
    <lineage>
        <taxon>Bacteria</taxon>
        <taxon>Bacillati</taxon>
        <taxon>Bacillota</taxon>
        <taxon>Bacilli</taxon>
        <taxon>Bacillales</taxon>
        <taxon>Bacillaceae</taxon>
        <taxon>Metabacillus</taxon>
    </lineage>
</organism>